<protein>
    <recommendedName>
        <fullName evidence="4">ANTAR domain-containing protein</fullName>
    </recommendedName>
</protein>
<evidence type="ECO:0000256" key="1">
    <source>
        <dbReference type="SAM" id="MobiDB-lite"/>
    </source>
</evidence>
<accession>A0ABV9SEH1</accession>
<feature type="region of interest" description="Disordered" evidence="1">
    <location>
        <begin position="42"/>
        <end position="61"/>
    </location>
</feature>
<dbReference type="EMBL" id="JBHSIS010000027">
    <property type="protein sequence ID" value="MFC4859258.1"/>
    <property type="molecule type" value="Genomic_DNA"/>
</dbReference>
<evidence type="ECO:0000313" key="2">
    <source>
        <dbReference type="EMBL" id="MFC4859258.1"/>
    </source>
</evidence>
<organism evidence="2 3">
    <name type="scientific">Actinophytocola glycyrrhizae</name>
    <dbReference type="NCBI Taxonomy" id="2044873"/>
    <lineage>
        <taxon>Bacteria</taxon>
        <taxon>Bacillati</taxon>
        <taxon>Actinomycetota</taxon>
        <taxon>Actinomycetes</taxon>
        <taxon>Pseudonocardiales</taxon>
        <taxon>Pseudonocardiaceae</taxon>
    </lineage>
</organism>
<reference evidence="3" key="1">
    <citation type="journal article" date="2019" name="Int. J. Syst. Evol. Microbiol.">
        <title>The Global Catalogue of Microorganisms (GCM) 10K type strain sequencing project: providing services to taxonomists for standard genome sequencing and annotation.</title>
        <authorList>
            <consortium name="The Broad Institute Genomics Platform"/>
            <consortium name="The Broad Institute Genome Sequencing Center for Infectious Disease"/>
            <person name="Wu L."/>
            <person name="Ma J."/>
        </authorList>
    </citation>
    <scope>NUCLEOTIDE SEQUENCE [LARGE SCALE GENOMIC DNA]</scope>
    <source>
        <strain evidence="3">ZS-22-S1</strain>
    </source>
</reference>
<comment type="caution">
    <text evidence="2">The sequence shown here is derived from an EMBL/GenBank/DDBJ whole genome shotgun (WGS) entry which is preliminary data.</text>
</comment>
<evidence type="ECO:0000313" key="3">
    <source>
        <dbReference type="Proteomes" id="UP001595859"/>
    </source>
</evidence>
<name>A0ABV9SEH1_9PSEU</name>
<feature type="compositionally biased region" description="Pro residues" evidence="1">
    <location>
        <begin position="46"/>
        <end position="61"/>
    </location>
</feature>
<evidence type="ECO:0008006" key="4">
    <source>
        <dbReference type="Google" id="ProtNLM"/>
    </source>
</evidence>
<dbReference type="RefSeq" id="WP_378062210.1">
    <property type="nucleotide sequence ID" value="NZ_JBHSIS010000027.1"/>
</dbReference>
<sequence length="61" mass="6354">MVATDEVIDAIASSINIHSRDEAARLVHTVTTHHHADRLTWAAPGGSPPAPPVAVPPPAQC</sequence>
<proteinExistence type="predicted"/>
<dbReference type="Proteomes" id="UP001595859">
    <property type="component" value="Unassembled WGS sequence"/>
</dbReference>
<gene>
    <name evidence="2" type="ORF">ACFPCV_37670</name>
</gene>
<keyword evidence="3" id="KW-1185">Reference proteome</keyword>